<name>A0A426TGP5_STRSU</name>
<keyword evidence="4 5" id="KW-0732">Signal</keyword>
<feature type="signal peptide" evidence="5">
    <location>
        <begin position="1"/>
        <end position="18"/>
    </location>
</feature>
<dbReference type="PROSITE" id="PS50983">
    <property type="entry name" value="FE_B12_PBP"/>
    <property type="match status" value="1"/>
</dbReference>
<dbReference type="Pfam" id="PF01497">
    <property type="entry name" value="Peripla_BP_2"/>
    <property type="match status" value="1"/>
</dbReference>
<protein>
    <submittedName>
        <fullName evidence="7">Ferrichrome ABC transporter substrate-binding protein</fullName>
    </submittedName>
</protein>
<feature type="domain" description="Fe/B12 periplasmic-binding" evidence="6">
    <location>
        <begin position="49"/>
        <end position="321"/>
    </location>
</feature>
<evidence type="ECO:0000259" key="6">
    <source>
        <dbReference type="PROSITE" id="PS50983"/>
    </source>
</evidence>
<comment type="similarity">
    <text evidence="2">Belongs to the bacterial solute-binding protein 8 family.</text>
</comment>
<dbReference type="SUPFAM" id="SSF53807">
    <property type="entry name" value="Helical backbone' metal receptor"/>
    <property type="match status" value="1"/>
</dbReference>
<evidence type="ECO:0000313" key="7">
    <source>
        <dbReference type="EMBL" id="RRR54217.1"/>
    </source>
</evidence>
<dbReference type="PANTHER" id="PTHR30532:SF28">
    <property type="entry name" value="PETROBACTIN-BINDING PROTEIN YCLQ"/>
    <property type="match status" value="1"/>
</dbReference>
<comment type="caution">
    <text evidence="7">The sequence shown here is derived from an EMBL/GenBank/DDBJ whole genome shotgun (WGS) entry which is preliminary data.</text>
</comment>
<dbReference type="PROSITE" id="PS51257">
    <property type="entry name" value="PROKAR_LIPOPROTEIN"/>
    <property type="match status" value="1"/>
</dbReference>
<dbReference type="CDD" id="cd01140">
    <property type="entry name" value="FatB"/>
    <property type="match status" value="1"/>
</dbReference>
<evidence type="ECO:0000256" key="1">
    <source>
        <dbReference type="ARBA" id="ARBA00004196"/>
    </source>
</evidence>
<dbReference type="Proteomes" id="UP000274117">
    <property type="component" value="Unassembled WGS sequence"/>
</dbReference>
<dbReference type="EMBL" id="RSDO01000004">
    <property type="protein sequence ID" value="RRR54217.1"/>
    <property type="molecule type" value="Genomic_DNA"/>
</dbReference>
<sequence length="321" mass="35000">MKRITLAFLALFSIIALAACSSAEQVSTFQDITIQTSTGETTVPSNPQKIVVLDYGVADSLRALGKEDTIVGMPKDSLPTYLKDLKDKKEITNVGNLREVNLETVAELEPDLIILSSRTQDQQAEFEKIAPAIYFETSTSDYLNSVKTNATELAKLFGDEAVKEAESKLADIDTLVQTAQDKNKDTQLTTLTVLLNEGSMAGIAPDGRYSFIYKTLGFQPTDLKLEENTQGNQGRSHGSSLSLESVSQINPDIVFVVDRTLAIGGDDTQNSDILNNALIQETNAGKNKKIITLTPDLWYLSGGGLESTKLMFEEVVAHLEK</sequence>
<dbReference type="AlphaFoldDB" id="A0A426TGP5"/>
<reference evidence="7 8" key="1">
    <citation type="submission" date="2018-11" db="EMBL/GenBank/DDBJ databases">
        <authorList>
            <person name="Stevens M.J."/>
            <person name="Cernela N."/>
            <person name="Spoerry Serrano N."/>
            <person name="Schmitt S."/>
            <person name="Schrenzel J."/>
            <person name="Stephan R."/>
        </authorList>
    </citation>
    <scope>NUCLEOTIDE SEQUENCE [LARGE SCALE GENOMIC DNA]</scope>
    <source>
        <strain evidence="7 8">PP422</strain>
    </source>
</reference>
<keyword evidence="3" id="KW-0813">Transport</keyword>
<dbReference type="InterPro" id="IPR002491">
    <property type="entry name" value="ABC_transptr_periplasmic_BD"/>
</dbReference>
<dbReference type="InterPro" id="IPR033870">
    <property type="entry name" value="FatB"/>
</dbReference>
<comment type="subcellular location">
    <subcellularLocation>
        <location evidence="1">Cell envelope</location>
    </subcellularLocation>
</comment>
<dbReference type="GO" id="GO:0030288">
    <property type="term" value="C:outer membrane-bounded periplasmic space"/>
    <property type="evidence" value="ECO:0007669"/>
    <property type="project" value="TreeGrafter"/>
</dbReference>
<accession>A0A426TGP5</accession>
<organism evidence="7 8">
    <name type="scientific">Streptococcus suis</name>
    <dbReference type="NCBI Taxonomy" id="1307"/>
    <lineage>
        <taxon>Bacteria</taxon>
        <taxon>Bacillati</taxon>
        <taxon>Bacillota</taxon>
        <taxon>Bacilli</taxon>
        <taxon>Lactobacillales</taxon>
        <taxon>Streptococcaceae</taxon>
        <taxon>Streptococcus</taxon>
    </lineage>
</organism>
<feature type="chain" id="PRO_5039686406" evidence="5">
    <location>
        <begin position="19"/>
        <end position="321"/>
    </location>
</feature>
<evidence type="ECO:0000256" key="5">
    <source>
        <dbReference type="SAM" id="SignalP"/>
    </source>
</evidence>
<evidence type="ECO:0000256" key="3">
    <source>
        <dbReference type="ARBA" id="ARBA00022448"/>
    </source>
</evidence>
<dbReference type="PANTHER" id="PTHR30532">
    <property type="entry name" value="IRON III DICITRATE-BINDING PERIPLASMIC PROTEIN"/>
    <property type="match status" value="1"/>
</dbReference>
<evidence type="ECO:0000256" key="2">
    <source>
        <dbReference type="ARBA" id="ARBA00008814"/>
    </source>
</evidence>
<dbReference type="GO" id="GO:1901678">
    <property type="term" value="P:iron coordination entity transport"/>
    <property type="evidence" value="ECO:0007669"/>
    <property type="project" value="UniProtKB-ARBA"/>
</dbReference>
<evidence type="ECO:0000313" key="8">
    <source>
        <dbReference type="Proteomes" id="UP000274117"/>
    </source>
</evidence>
<reference evidence="7 8" key="2">
    <citation type="submission" date="2018-12" db="EMBL/GenBank/DDBJ databases">
        <title>Whole-genome sequences of fifteen clinical Streptococcus suis strains isolated from pigs between 2006 and 2018.</title>
        <authorList>
            <person name="Stevens M.J.A."/>
            <person name="Cernela N."/>
            <person name="Spoerry Serrano N."/>
            <person name="Schmitt S."/>
            <person name="Schrenzel J."/>
            <person name="Stephan R."/>
        </authorList>
    </citation>
    <scope>NUCLEOTIDE SEQUENCE [LARGE SCALE GENOMIC DNA]</scope>
    <source>
        <strain evidence="7 8">PP422</strain>
    </source>
</reference>
<proteinExistence type="inferred from homology"/>
<gene>
    <name evidence="7" type="ORF">EI998_02755</name>
</gene>
<dbReference type="Gene3D" id="3.40.50.1980">
    <property type="entry name" value="Nitrogenase molybdenum iron protein domain"/>
    <property type="match status" value="2"/>
</dbReference>
<evidence type="ECO:0000256" key="4">
    <source>
        <dbReference type="ARBA" id="ARBA00022729"/>
    </source>
</evidence>
<dbReference type="InterPro" id="IPR051313">
    <property type="entry name" value="Bact_iron-sidero_bind"/>
</dbReference>